<feature type="transmembrane region" description="Helical" evidence="1">
    <location>
        <begin position="80"/>
        <end position="103"/>
    </location>
</feature>
<feature type="transmembrane region" description="Helical" evidence="1">
    <location>
        <begin position="160"/>
        <end position="179"/>
    </location>
</feature>
<dbReference type="Proteomes" id="UP001386437">
    <property type="component" value="Unassembled WGS sequence"/>
</dbReference>
<feature type="transmembrane region" description="Helical" evidence="1">
    <location>
        <begin position="32"/>
        <end position="52"/>
    </location>
</feature>
<feature type="transmembrane region" description="Helical" evidence="1">
    <location>
        <begin position="123"/>
        <end position="148"/>
    </location>
</feature>
<keyword evidence="1" id="KW-0472">Membrane</keyword>
<dbReference type="EMBL" id="JACFYJ010000005">
    <property type="protein sequence ID" value="MEI5996518.1"/>
    <property type="molecule type" value="Genomic_DNA"/>
</dbReference>
<accession>A0ABU8IM37</accession>
<dbReference type="Pfam" id="PF09948">
    <property type="entry name" value="PpoB2"/>
    <property type="match status" value="1"/>
</dbReference>
<dbReference type="InterPro" id="IPR018688">
    <property type="entry name" value="PpoB2-like"/>
</dbReference>
<sequence length="283" mass="29498">MNAVGATLRRSPARDATAAPFSQRAFPGAATIAFAACAALAIAWGASIWSLWAMSSMGDVPMPGGWNMSMMWAPMCGQKWLRVAASFVGMWIVMMVAMMLPSLAPALRRYHEALGRTGARRTLWLSVLAGLGYFFVWAVLGVVVFALGSALMEAALRLPALARAVPVAAGVAVMAGGALQCSAWKARYLACCRAASVAPKMRRGSYAAWHHGIRLGVHCIACCAGLTSALIVSGMMDLRAMALVTAALTAERFAPSGARVARAIGLAVIATGCSMLVLAVAGH</sequence>
<keyword evidence="3" id="KW-1185">Reference proteome</keyword>
<evidence type="ECO:0000313" key="3">
    <source>
        <dbReference type="Proteomes" id="UP001386437"/>
    </source>
</evidence>
<organism evidence="2 3">
    <name type="scientific">Paraburkholderia bengalensis</name>
    <dbReference type="NCBI Taxonomy" id="2747562"/>
    <lineage>
        <taxon>Bacteria</taxon>
        <taxon>Pseudomonadati</taxon>
        <taxon>Pseudomonadota</taxon>
        <taxon>Betaproteobacteria</taxon>
        <taxon>Burkholderiales</taxon>
        <taxon>Burkholderiaceae</taxon>
        <taxon>Paraburkholderia</taxon>
    </lineage>
</organism>
<protein>
    <submittedName>
        <fullName evidence="2">DUF2182 domain-containing protein</fullName>
    </submittedName>
</protein>
<feature type="transmembrane region" description="Helical" evidence="1">
    <location>
        <begin position="260"/>
        <end position="281"/>
    </location>
</feature>
<reference evidence="2 3" key="1">
    <citation type="journal article" date="2022" name="Arch. Microbiol.">
        <title>Paraburkholderia bengalensis sp. nov. isolated from roots of Oryza sativa, IR64.</title>
        <authorList>
            <person name="Nag P."/>
            <person name="Mondal N."/>
            <person name="Sarkar J."/>
            <person name="Das S."/>
        </authorList>
    </citation>
    <scope>NUCLEOTIDE SEQUENCE [LARGE SCALE GENOMIC DNA]</scope>
    <source>
        <strain evidence="2 3">IR64_4_BI</strain>
    </source>
</reference>
<keyword evidence="1" id="KW-1133">Transmembrane helix</keyword>
<proteinExistence type="predicted"/>
<name>A0ABU8IM37_9BURK</name>
<comment type="caution">
    <text evidence="2">The sequence shown here is derived from an EMBL/GenBank/DDBJ whole genome shotgun (WGS) entry which is preliminary data.</text>
</comment>
<keyword evidence="1" id="KW-0812">Transmembrane</keyword>
<gene>
    <name evidence="2" type="ORF">H3V53_04665</name>
</gene>
<evidence type="ECO:0000313" key="2">
    <source>
        <dbReference type="EMBL" id="MEI5996518.1"/>
    </source>
</evidence>
<feature type="transmembrane region" description="Helical" evidence="1">
    <location>
        <begin position="215"/>
        <end position="236"/>
    </location>
</feature>
<evidence type="ECO:0000256" key="1">
    <source>
        <dbReference type="SAM" id="Phobius"/>
    </source>
</evidence>